<reference evidence="1" key="1">
    <citation type="submission" date="2023-07" db="EMBL/GenBank/DDBJ databases">
        <title>The genome sequence of Rhodocytophaga aerolata KACC 12507.</title>
        <authorList>
            <person name="Zhang X."/>
        </authorList>
    </citation>
    <scope>NUCLEOTIDE SEQUENCE</scope>
    <source>
        <strain evidence="1">KACC 12507</strain>
    </source>
</reference>
<dbReference type="EMBL" id="JAUKPO010000058">
    <property type="protein sequence ID" value="MDO1451417.1"/>
    <property type="molecule type" value="Genomic_DNA"/>
</dbReference>
<evidence type="ECO:0000313" key="2">
    <source>
        <dbReference type="Proteomes" id="UP001168528"/>
    </source>
</evidence>
<proteinExistence type="predicted"/>
<sequence>MKLISILFMLFTVVPCLGQGEEVSFWKGYVDEDAKELNLQNLEKTTYPKAYRIWNSYQVIELIQENDSTYRGQLINYVAKINRKEEKKRLINQKLFIPESVAKTLIHQLTAQDIEYLPDGKDVKGYVTGLDGMSYQFEIKSAGKYRIYSYWEPEDDLYQNSQIQEVQKVRNILSALDQHLDVWKLFTSFRDQLPYGRYQYGGIIMTKR</sequence>
<accession>A0ABT8RH29</accession>
<name>A0ABT8RH29_9BACT</name>
<evidence type="ECO:0000313" key="1">
    <source>
        <dbReference type="EMBL" id="MDO1451417.1"/>
    </source>
</evidence>
<gene>
    <name evidence="1" type="ORF">Q0590_34400</name>
</gene>
<dbReference type="RefSeq" id="WP_302042215.1">
    <property type="nucleotide sequence ID" value="NZ_JAUKPO010000058.1"/>
</dbReference>
<dbReference type="Proteomes" id="UP001168528">
    <property type="component" value="Unassembled WGS sequence"/>
</dbReference>
<comment type="caution">
    <text evidence="1">The sequence shown here is derived from an EMBL/GenBank/DDBJ whole genome shotgun (WGS) entry which is preliminary data.</text>
</comment>
<keyword evidence="2" id="KW-1185">Reference proteome</keyword>
<protein>
    <submittedName>
        <fullName evidence="1">Uncharacterized protein</fullName>
    </submittedName>
</protein>
<organism evidence="1 2">
    <name type="scientific">Rhodocytophaga aerolata</name>
    <dbReference type="NCBI Taxonomy" id="455078"/>
    <lineage>
        <taxon>Bacteria</taxon>
        <taxon>Pseudomonadati</taxon>
        <taxon>Bacteroidota</taxon>
        <taxon>Cytophagia</taxon>
        <taxon>Cytophagales</taxon>
        <taxon>Rhodocytophagaceae</taxon>
        <taxon>Rhodocytophaga</taxon>
    </lineage>
</organism>